<gene>
    <name evidence="2" type="ORF">LSALG_LOCUS8819</name>
</gene>
<organism evidence="2 3">
    <name type="scientific">Lactuca saligna</name>
    <name type="common">Willowleaf lettuce</name>
    <dbReference type="NCBI Taxonomy" id="75948"/>
    <lineage>
        <taxon>Eukaryota</taxon>
        <taxon>Viridiplantae</taxon>
        <taxon>Streptophyta</taxon>
        <taxon>Embryophyta</taxon>
        <taxon>Tracheophyta</taxon>
        <taxon>Spermatophyta</taxon>
        <taxon>Magnoliopsida</taxon>
        <taxon>eudicotyledons</taxon>
        <taxon>Gunneridae</taxon>
        <taxon>Pentapetalae</taxon>
        <taxon>asterids</taxon>
        <taxon>campanulids</taxon>
        <taxon>Asterales</taxon>
        <taxon>Asteraceae</taxon>
        <taxon>Cichorioideae</taxon>
        <taxon>Cichorieae</taxon>
        <taxon>Lactucinae</taxon>
        <taxon>Lactuca</taxon>
    </lineage>
</organism>
<evidence type="ECO:0000313" key="3">
    <source>
        <dbReference type="Proteomes" id="UP001177003"/>
    </source>
</evidence>
<proteinExistence type="predicted"/>
<feature type="signal peptide" evidence="1">
    <location>
        <begin position="1"/>
        <end position="17"/>
    </location>
</feature>
<dbReference type="Proteomes" id="UP001177003">
    <property type="component" value="Chromosome 1"/>
</dbReference>
<dbReference type="EMBL" id="OX465077">
    <property type="protein sequence ID" value="CAI9268391.1"/>
    <property type="molecule type" value="Genomic_DNA"/>
</dbReference>
<keyword evidence="1" id="KW-0732">Signal</keyword>
<accession>A0AA35V083</accession>
<sequence length="177" mass="19749">MYAILLILITISTVTKASIATTGDGNNNKKINIMFCHSFSTIPTGYQNENCNDYCPDLKVKFAYGKCFDPYTCLLHLIVKPREIDIKDTQTSIMKLVNMYAILLILITISTITKASIATTGDGNTNSKINIKFCHTFSTMPTGCQDGNCNNYCRDLKGKFAYGKCFDPYTCDCQYVC</sequence>
<evidence type="ECO:0000313" key="2">
    <source>
        <dbReference type="EMBL" id="CAI9268391.1"/>
    </source>
</evidence>
<protein>
    <recommendedName>
        <fullName evidence="4">Defensin-like protein</fullName>
    </recommendedName>
</protein>
<dbReference type="AlphaFoldDB" id="A0AA35V083"/>
<evidence type="ECO:0000256" key="1">
    <source>
        <dbReference type="SAM" id="SignalP"/>
    </source>
</evidence>
<reference evidence="2" key="1">
    <citation type="submission" date="2023-04" db="EMBL/GenBank/DDBJ databases">
        <authorList>
            <person name="Vijverberg K."/>
            <person name="Xiong W."/>
            <person name="Schranz E."/>
        </authorList>
    </citation>
    <scope>NUCLEOTIDE SEQUENCE</scope>
</reference>
<keyword evidence="3" id="KW-1185">Reference proteome</keyword>
<feature type="chain" id="PRO_5041423234" description="Defensin-like protein" evidence="1">
    <location>
        <begin position="18"/>
        <end position="177"/>
    </location>
</feature>
<name>A0AA35V083_LACSI</name>
<evidence type="ECO:0008006" key="4">
    <source>
        <dbReference type="Google" id="ProtNLM"/>
    </source>
</evidence>